<feature type="transmembrane region" description="Helical" evidence="7">
    <location>
        <begin position="347"/>
        <end position="368"/>
    </location>
</feature>
<feature type="transmembrane region" description="Helical" evidence="7">
    <location>
        <begin position="317"/>
        <end position="340"/>
    </location>
</feature>
<dbReference type="PROSITE" id="PS00139">
    <property type="entry name" value="THIOL_PROTEASE_CYS"/>
    <property type="match status" value="1"/>
</dbReference>
<name>A0ABQ7XGL5_BRANA</name>
<dbReference type="Pfam" id="PF01067">
    <property type="entry name" value="Calpain_III"/>
    <property type="match status" value="1"/>
</dbReference>
<keyword evidence="7" id="KW-0812">Transmembrane</keyword>
<gene>
    <name evidence="9" type="ORF">HID58_024508</name>
</gene>
<comment type="caution">
    <text evidence="9">The sequence shown here is derived from an EMBL/GenBank/DDBJ whole genome shotgun (WGS) entry which is preliminary data.</text>
</comment>
<feature type="transmembrane region" description="Helical" evidence="7">
    <location>
        <begin position="115"/>
        <end position="143"/>
    </location>
</feature>
<dbReference type="InterPro" id="IPR033883">
    <property type="entry name" value="C2_III"/>
</dbReference>
<feature type="transmembrane region" description="Helical" evidence="7">
    <location>
        <begin position="648"/>
        <end position="666"/>
    </location>
</feature>
<dbReference type="SMART" id="SM00720">
    <property type="entry name" value="calpain_III"/>
    <property type="match status" value="1"/>
</dbReference>
<sequence length="1932" mass="214986">MDRHFLSLHKTRFLLRRKRDKGAVKFDLYRSLLLRFHRHATAQQPHLGLVGEAAMEGDERGVLLACVISGALFALFGSGSFWILWSVNWRPWRLYSWIFARKWPKVLQGPQLDALCGFLSLVAWIVVVSPIAILIGWGCWLIVILDRHIIGLAIIMAGTALLLAFYSIMLWWRTQWQSSRAVALLLLLGVALLCAYELCAVYVTAGAHASQQYSPSGFFFGVSAIALAINMLFICRMVFNGNGLDVDEYVRRAYKFAYSDCIEIGPVACLPEPPDPNELYPRQTSRASHLGLLYLGSLIVLLAYSVLYGLTARESRWLGGITSAAVIVLDWNIGACLYGFKLLQNRVLALFVAGTSRIFLICFGIHYWYLGHCISYIFVASVLSGAAVSRHLSITDPSAARRDALQSTVIRLREGFRRKEQSSSSGSSDGCGSSIKRSSSMDAGHAGCANEANLSDPNNTLVVCSSSGIDSQGYESSTSNSANEQILDLNLALAFQDQLNDPRIASMLKRKRKKRSSLDADRDHRDNTDIAIIDSNSVDNTLPNQISLSEELRLRGLEKWLKLSRLVLHHVAGTPERAWGLFSLVFILETIIVAIFRPKTITIINSSHQQFEFGFSVLLLSPVVCSIMAFLRSLQVEEMALTSKSRKYGFVAWLLSTLVGLSLSFLSKSSVLLGISLTVPLMAACLSIAVPIWMHNGYQFWVPQLSCGDQGIILWICVVVFVGSYKLFSATENNFTSPYTSSVYLGWAMASGVSLVVTAILPIVSWFATYRFSHSSAVCLVIFSVVLVAFCGTSYMEVVKSRDDQLPTKNDFLAALLPLACIPALLSLCCGMLKWKDDCWILCDYCSQTMTLGVGFGFSIPTKGYILQGYYQCSLCSCRLGKNVSAAFLVLYGIALATEGWGVVASLIIYPPFAGAAVSAITLVVALGLLFLARMMEVAVRFLSKDTVVQAISRSATKTRNALSGTYSAPQRSASSAALLVGDPSAMRDKAGNLVLPRDDVMKLRDRLRNEERVAGSFFYRMQCRKRFRHEPPTNVDYRRDMCAHARVLALEEAIDTEWVYMWDTFGGYLLLLLGLTAKAEKVQDEVRLKLFLDSIGFSDLSARKISKWKPEDRRQFEIIQESYLREKEMEEEILMQRREEEGRGKERRKALLEKEERKWKEIEASLIPSMPNAGSREAAAMAAAIRAVGGDSVLEDSFARERVSGIAHRIRTAQLERRAQLTGIAGAVCVLDDEPMISGKHCGQMDASVCQSQKISFSITAMIQPDSGPVCLFGTEYQKKVCWEVLVAGSEQGIEAGLVGLRLITKGERQTTVAREWYIGATSITDGRWHTVTITVDADAGEATCYLDGGFDGYQTGLPLSVSSAIWEQGAEVWLGVKPPIDVDAFGRSDSDGAESKMHIMDVFLWGKCLTEDEAASLHAAIGMADLDMIDLNDDNWQWTASPPRVDGWDSDPADVDLYDRDDWKEKKIRSGFSICADSFSRRHRKSRMETQEEINQRMRSVELAVKEALSARGDKQFTDQEFPPNDRSLFVDTQNPPSKLQVVSEWMRPDSIVKENGSDSRPCLFSGAANPSDVCQGRLGDCWFLSAVAVLTEVSQISEVIITPEYNEEGIYTVRFCIQGEWVPVVIDDWIPCESPGKPAFATSKKFNELWVSIVEKAYAKLHGSYEALEGGLVQDALVDLTGGSDVHVSSSGIVQGHAYSVLQVREVDGHRLVQIRNPWANEVEWNGPWSDSSPEWSDRMKHKLKHVPQSNEGIFWMSWQDFQIHFRSIYVCRVYPREMRHSVHGQWRNYSAGGCQDYSSWHQNPQFRLRATGSDASSPIHVFITLTQGVGFSRTTPGFRNYQSSHDSQLFYIGMRILKTRGHRAAYNIFLHESVGGTDYVNSREISCEMVLDPDPKGYTIVPTTIHPGEEAPFVLSVFTKASIVLEAL</sequence>
<feature type="transmembrane region" description="Helical" evidence="7">
    <location>
        <begin position="916"/>
        <end position="933"/>
    </location>
</feature>
<dbReference type="SUPFAM" id="SSF49758">
    <property type="entry name" value="Calpain large subunit, middle domain (domain III)"/>
    <property type="match status" value="1"/>
</dbReference>
<dbReference type="InterPro" id="IPR036213">
    <property type="entry name" value="Calpain_III_sf"/>
</dbReference>
<dbReference type="PANTHER" id="PTHR10183:SF379">
    <property type="entry name" value="CALPAIN-5"/>
    <property type="match status" value="1"/>
</dbReference>
<feature type="transmembrane region" description="Helical" evidence="7">
    <location>
        <begin position="745"/>
        <end position="770"/>
    </location>
</feature>
<keyword evidence="3 5" id="KW-0378">Hydrolase</keyword>
<feature type="domain" description="Calpain catalytic" evidence="8">
    <location>
        <begin position="1518"/>
        <end position="1778"/>
    </location>
</feature>
<protein>
    <recommendedName>
        <fullName evidence="8">Calpain catalytic domain-containing protein</fullName>
    </recommendedName>
</protein>
<feature type="transmembrane region" description="Helical" evidence="7">
    <location>
        <begin position="777"/>
        <end position="796"/>
    </location>
</feature>
<dbReference type="PRINTS" id="PR00704">
    <property type="entry name" value="CALPAIN"/>
</dbReference>
<feature type="active site" evidence="5">
    <location>
        <position position="1720"/>
    </location>
</feature>
<feature type="transmembrane region" description="Helical" evidence="7">
    <location>
        <begin position="705"/>
        <end position="725"/>
    </location>
</feature>
<dbReference type="SUPFAM" id="SSF49899">
    <property type="entry name" value="Concanavalin A-like lectins/glucanases"/>
    <property type="match status" value="1"/>
</dbReference>
<feature type="transmembrane region" description="Helical" evidence="7">
    <location>
        <begin position="184"/>
        <end position="205"/>
    </location>
</feature>
<dbReference type="Gene3D" id="2.60.120.200">
    <property type="match status" value="1"/>
</dbReference>
<evidence type="ECO:0000256" key="5">
    <source>
        <dbReference type="PROSITE-ProRule" id="PRU00239"/>
    </source>
</evidence>
<proteinExistence type="inferred from homology"/>
<feature type="transmembrane region" description="Helical" evidence="7">
    <location>
        <begin position="149"/>
        <end position="172"/>
    </location>
</feature>
<evidence type="ECO:0000256" key="6">
    <source>
        <dbReference type="SAM" id="MobiDB-lite"/>
    </source>
</evidence>
<dbReference type="Gene3D" id="2.60.120.380">
    <property type="match status" value="1"/>
</dbReference>
<keyword evidence="4 5" id="KW-0788">Thiol protease</keyword>
<dbReference type="PANTHER" id="PTHR10183">
    <property type="entry name" value="CALPAIN"/>
    <property type="match status" value="1"/>
</dbReference>
<dbReference type="InterPro" id="IPR022682">
    <property type="entry name" value="Calpain_domain_III"/>
</dbReference>
<feature type="transmembrane region" description="Helical" evidence="7">
    <location>
        <begin position="217"/>
        <end position="239"/>
    </location>
</feature>
<evidence type="ECO:0000313" key="9">
    <source>
        <dbReference type="EMBL" id="KAH0855003.1"/>
    </source>
</evidence>
<feature type="region of interest" description="Disordered" evidence="6">
    <location>
        <begin position="416"/>
        <end position="438"/>
    </location>
</feature>
<feature type="transmembrane region" description="Helical" evidence="7">
    <location>
        <begin position="672"/>
        <end position="693"/>
    </location>
</feature>
<feature type="active site" evidence="5">
    <location>
        <position position="1584"/>
    </location>
</feature>
<feature type="compositionally biased region" description="Low complexity" evidence="6">
    <location>
        <begin position="422"/>
        <end position="434"/>
    </location>
</feature>
<keyword evidence="2 5" id="KW-0645">Protease</keyword>
<evidence type="ECO:0000259" key="8">
    <source>
        <dbReference type="PROSITE" id="PS50203"/>
    </source>
</evidence>
<dbReference type="InterPro" id="IPR001300">
    <property type="entry name" value="Peptidase_C2_calpain_cat"/>
</dbReference>
<dbReference type="Gene3D" id="3.90.70.10">
    <property type="entry name" value="Cysteine proteinases"/>
    <property type="match status" value="1"/>
</dbReference>
<dbReference type="InterPro" id="IPR038765">
    <property type="entry name" value="Papain-like_cys_pep_sf"/>
</dbReference>
<dbReference type="InterPro" id="IPR013320">
    <property type="entry name" value="ConA-like_dom_sf"/>
</dbReference>
<keyword evidence="7" id="KW-1133">Transmembrane helix</keyword>
<dbReference type="CDD" id="cd00214">
    <property type="entry name" value="Calpain_III"/>
    <property type="match status" value="1"/>
</dbReference>
<accession>A0ABQ7XGL5</accession>
<dbReference type="InterPro" id="IPR022684">
    <property type="entry name" value="Calpain_cysteine_protease"/>
</dbReference>
<feature type="transmembrane region" description="Helical" evidence="7">
    <location>
        <begin position="812"/>
        <end position="833"/>
    </location>
</feature>
<dbReference type="PROSITE" id="PS50203">
    <property type="entry name" value="CALPAIN_CAT"/>
    <property type="match status" value="1"/>
</dbReference>
<dbReference type="Proteomes" id="UP000824890">
    <property type="component" value="Unassembled WGS sequence"/>
</dbReference>
<evidence type="ECO:0000313" key="10">
    <source>
        <dbReference type="Proteomes" id="UP000824890"/>
    </source>
</evidence>
<feature type="transmembrane region" description="Helical" evidence="7">
    <location>
        <begin position="616"/>
        <end position="636"/>
    </location>
</feature>
<dbReference type="CDD" id="cd00044">
    <property type="entry name" value="CysPc"/>
    <property type="match status" value="1"/>
</dbReference>
<dbReference type="SUPFAM" id="SSF54001">
    <property type="entry name" value="Cysteine proteinases"/>
    <property type="match status" value="1"/>
</dbReference>
<organism evidence="9 10">
    <name type="scientific">Brassica napus</name>
    <name type="common">Rape</name>
    <dbReference type="NCBI Taxonomy" id="3708"/>
    <lineage>
        <taxon>Eukaryota</taxon>
        <taxon>Viridiplantae</taxon>
        <taxon>Streptophyta</taxon>
        <taxon>Embryophyta</taxon>
        <taxon>Tracheophyta</taxon>
        <taxon>Spermatophyta</taxon>
        <taxon>Magnoliopsida</taxon>
        <taxon>eudicotyledons</taxon>
        <taxon>Gunneridae</taxon>
        <taxon>Pentapetalae</taxon>
        <taxon>rosids</taxon>
        <taxon>malvids</taxon>
        <taxon>Brassicales</taxon>
        <taxon>Brassicaceae</taxon>
        <taxon>Brassiceae</taxon>
        <taxon>Brassica</taxon>
    </lineage>
</organism>
<dbReference type="InterPro" id="IPR000169">
    <property type="entry name" value="Pept_cys_AS"/>
</dbReference>
<evidence type="ECO:0000256" key="1">
    <source>
        <dbReference type="ARBA" id="ARBA00007623"/>
    </source>
</evidence>
<dbReference type="Pfam" id="PF00648">
    <property type="entry name" value="Peptidase_C2"/>
    <property type="match status" value="2"/>
</dbReference>
<feature type="transmembrane region" description="Helical" evidence="7">
    <location>
        <begin position="62"/>
        <end position="85"/>
    </location>
</feature>
<evidence type="ECO:0000256" key="2">
    <source>
        <dbReference type="ARBA" id="ARBA00022670"/>
    </source>
</evidence>
<dbReference type="EMBL" id="JAGKQM010000178">
    <property type="protein sequence ID" value="KAH0855003.1"/>
    <property type="molecule type" value="Genomic_DNA"/>
</dbReference>
<keyword evidence="7" id="KW-0472">Membrane</keyword>
<feature type="transmembrane region" description="Helical" evidence="7">
    <location>
        <begin position="889"/>
        <end position="910"/>
    </location>
</feature>
<keyword evidence="10" id="KW-1185">Reference proteome</keyword>
<evidence type="ECO:0000256" key="4">
    <source>
        <dbReference type="ARBA" id="ARBA00022807"/>
    </source>
</evidence>
<evidence type="ECO:0000256" key="7">
    <source>
        <dbReference type="SAM" id="Phobius"/>
    </source>
</evidence>
<feature type="active site" evidence="5">
    <location>
        <position position="1700"/>
    </location>
</feature>
<evidence type="ECO:0000256" key="3">
    <source>
        <dbReference type="ARBA" id="ARBA00022801"/>
    </source>
</evidence>
<comment type="similarity">
    <text evidence="1">Belongs to the peptidase C2 family.</text>
</comment>
<reference evidence="9 10" key="1">
    <citation type="submission" date="2021-05" db="EMBL/GenBank/DDBJ databases">
        <title>Genome Assembly of Synthetic Allotetraploid Brassica napus Reveals Homoeologous Exchanges between Subgenomes.</title>
        <authorList>
            <person name="Davis J.T."/>
        </authorList>
    </citation>
    <scope>NUCLEOTIDE SEQUENCE [LARGE SCALE GENOMIC DNA]</scope>
    <source>
        <strain evidence="10">cv. Da-Ae</strain>
        <tissue evidence="9">Seedling</tissue>
    </source>
</reference>
<dbReference type="InterPro" id="IPR022683">
    <property type="entry name" value="Calpain_III"/>
</dbReference>
<feature type="transmembrane region" description="Helical" evidence="7">
    <location>
        <begin position="292"/>
        <end position="311"/>
    </location>
</feature>
<dbReference type="SMART" id="SM00230">
    <property type="entry name" value="CysPc"/>
    <property type="match status" value="1"/>
</dbReference>
<feature type="transmembrane region" description="Helical" evidence="7">
    <location>
        <begin position="578"/>
        <end position="596"/>
    </location>
</feature>